<evidence type="ECO:0000313" key="3">
    <source>
        <dbReference type="Proteomes" id="UP000078512"/>
    </source>
</evidence>
<keyword evidence="1" id="KW-1133">Transmembrane helix</keyword>
<sequence>MHPGLLFKVAPHSSSFHSHSLTVSTRNNPPTGRLLSLRTYPFYSIPLLCCSPFLFIFFVYVC</sequence>
<evidence type="ECO:0000313" key="2">
    <source>
        <dbReference type="EMBL" id="OAQ26092.1"/>
    </source>
</evidence>
<keyword evidence="1" id="KW-0472">Membrane</keyword>
<name>A0A197JLI5_9FUNG</name>
<proteinExistence type="predicted"/>
<protein>
    <submittedName>
        <fullName evidence="2">Uncharacterized protein</fullName>
    </submittedName>
</protein>
<dbReference type="EMBL" id="KV442071">
    <property type="protein sequence ID" value="OAQ26092.1"/>
    <property type="molecule type" value="Genomic_DNA"/>
</dbReference>
<dbReference type="AlphaFoldDB" id="A0A197JLI5"/>
<gene>
    <name evidence="2" type="ORF">K457DRAFT_728747</name>
</gene>
<reference evidence="2 3" key="1">
    <citation type="submission" date="2016-05" db="EMBL/GenBank/DDBJ databases">
        <title>Genome sequencing reveals origins of a unique bacterial endosymbiosis in the earliest lineages of terrestrial Fungi.</title>
        <authorList>
            <consortium name="DOE Joint Genome Institute"/>
            <person name="Uehling J."/>
            <person name="Gryganskyi A."/>
            <person name="Hameed K."/>
            <person name="Tschaplinski T."/>
            <person name="Misztal P."/>
            <person name="Wu S."/>
            <person name="Desiro A."/>
            <person name="Vande Pol N."/>
            <person name="Du Z.-Y."/>
            <person name="Zienkiewicz A."/>
            <person name="Zienkiewicz K."/>
            <person name="Morin E."/>
            <person name="Tisserant E."/>
            <person name="Splivallo R."/>
            <person name="Hainaut M."/>
            <person name="Henrissat B."/>
            <person name="Ohm R."/>
            <person name="Kuo A."/>
            <person name="Yan J."/>
            <person name="Lipzen A."/>
            <person name="Nolan M."/>
            <person name="Labutti K."/>
            <person name="Barry K."/>
            <person name="Goldstein A."/>
            <person name="Labbe J."/>
            <person name="Schadt C."/>
            <person name="Tuskan G."/>
            <person name="Grigoriev I."/>
            <person name="Martin F."/>
            <person name="Vilgalys R."/>
            <person name="Bonito G."/>
        </authorList>
    </citation>
    <scope>NUCLEOTIDE SEQUENCE [LARGE SCALE GENOMIC DNA]</scope>
    <source>
        <strain evidence="2 3">AG-77</strain>
    </source>
</reference>
<accession>A0A197JLI5</accession>
<keyword evidence="1" id="KW-0812">Transmembrane</keyword>
<organism evidence="2 3">
    <name type="scientific">Linnemannia elongata AG-77</name>
    <dbReference type="NCBI Taxonomy" id="1314771"/>
    <lineage>
        <taxon>Eukaryota</taxon>
        <taxon>Fungi</taxon>
        <taxon>Fungi incertae sedis</taxon>
        <taxon>Mucoromycota</taxon>
        <taxon>Mortierellomycotina</taxon>
        <taxon>Mortierellomycetes</taxon>
        <taxon>Mortierellales</taxon>
        <taxon>Mortierellaceae</taxon>
        <taxon>Linnemannia</taxon>
    </lineage>
</organism>
<keyword evidence="3" id="KW-1185">Reference proteome</keyword>
<evidence type="ECO:0000256" key="1">
    <source>
        <dbReference type="SAM" id="Phobius"/>
    </source>
</evidence>
<feature type="transmembrane region" description="Helical" evidence="1">
    <location>
        <begin position="40"/>
        <end position="61"/>
    </location>
</feature>
<dbReference type="Proteomes" id="UP000078512">
    <property type="component" value="Unassembled WGS sequence"/>
</dbReference>